<dbReference type="Gene3D" id="3.40.50.970">
    <property type="match status" value="2"/>
</dbReference>
<evidence type="ECO:0000256" key="11">
    <source>
        <dbReference type="NCBIfam" id="TIGR03457"/>
    </source>
</evidence>
<dbReference type="SUPFAM" id="SSF52518">
    <property type="entry name" value="Thiamin diphosphate-binding fold (THDP-binding)"/>
    <property type="match status" value="2"/>
</dbReference>
<protein>
    <recommendedName>
        <fullName evidence="10 11">Sulfoacetaldehyde acetyltransferase</fullName>
        <ecNumber evidence="4 11">2.3.3.15</ecNumber>
    </recommendedName>
</protein>
<organism evidence="16 17">
    <name type="scientific">Paracoccus jeotgali</name>
    <dbReference type="NCBI Taxonomy" id="2065379"/>
    <lineage>
        <taxon>Bacteria</taxon>
        <taxon>Pseudomonadati</taxon>
        <taxon>Pseudomonadota</taxon>
        <taxon>Alphaproteobacteria</taxon>
        <taxon>Rhodobacterales</taxon>
        <taxon>Paracoccaceae</taxon>
        <taxon>Paracoccus</taxon>
    </lineage>
</organism>
<dbReference type="EMBL" id="CP025584">
    <property type="protein sequence ID" value="AUM75816.1"/>
    <property type="molecule type" value="Genomic_DNA"/>
</dbReference>
<dbReference type="GO" id="GO:0005948">
    <property type="term" value="C:acetolactate synthase complex"/>
    <property type="evidence" value="ECO:0007669"/>
    <property type="project" value="TreeGrafter"/>
</dbReference>
<comment type="cofactor">
    <cofactor evidence="2">
        <name>thiamine diphosphate</name>
        <dbReference type="ChEBI" id="CHEBI:58937"/>
    </cofactor>
</comment>
<comment type="cofactor">
    <cofactor evidence="1">
        <name>Mg(2+)</name>
        <dbReference type="ChEBI" id="CHEBI:18420"/>
    </cofactor>
</comment>
<evidence type="ECO:0000256" key="5">
    <source>
        <dbReference type="ARBA" id="ARBA00022679"/>
    </source>
</evidence>
<dbReference type="InterPro" id="IPR011766">
    <property type="entry name" value="TPP_enzyme_TPP-bd"/>
</dbReference>
<dbReference type="GO" id="GO:0009097">
    <property type="term" value="P:isoleucine biosynthetic process"/>
    <property type="evidence" value="ECO:0007669"/>
    <property type="project" value="TreeGrafter"/>
</dbReference>
<dbReference type="GO" id="GO:0050487">
    <property type="term" value="F:sulfoacetaldehyde acetyltransferase activity"/>
    <property type="evidence" value="ECO:0007669"/>
    <property type="project" value="UniProtKB-UniRule"/>
</dbReference>
<dbReference type="Pfam" id="PF02775">
    <property type="entry name" value="TPP_enzyme_C"/>
    <property type="match status" value="1"/>
</dbReference>
<dbReference type="Pfam" id="PF00205">
    <property type="entry name" value="TPP_enzyme_M"/>
    <property type="match status" value="1"/>
</dbReference>
<keyword evidence="17" id="KW-1185">Reference proteome</keyword>
<dbReference type="Proteomes" id="UP000234882">
    <property type="component" value="Plasmid pCBA4604-01"/>
</dbReference>
<evidence type="ECO:0000256" key="6">
    <source>
        <dbReference type="ARBA" id="ARBA00022723"/>
    </source>
</evidence>
<dbReference type="NCBIfam" id="NF005713">
    <property type="entry name" value="PRK07525.1"/>
    <property type="match status" value="1"/>
</dbReference>
<feature type="domain" description="Thiamine pyrophosphate enzyme central" evidence="13">
    <location>
        <begin position="187"/>
        <end position="324"/>
    </location>
</feature>
<dbReference type="GO" id="GO:0009099">
    <property type="term" value="P:L-valine biosynthetic process"/>
    <property type="evidence" value="ECO:0007669"/>
    <property type="project" value="TreeGrafter"/>
</dbReference>
<dbReference type="PANTHER" id="PTHR18968:SF13">
    <property type="entry name" value="ACETOLACTATE SYNTHASE CATALYTIC SUBUNIT, MITOCHONDRIAL"/>
    <property type="match status" value="1"/>
</dbReference>
<keyword evidence="6" id="KW-0479">Metal-binding</keyword>
<evidence type="ECO:0000313" key="17">
    <source>
        <dbReference type="Proteomes" id="UP000234882"/>
    </source>
</evidence>
<evidence type="ECO:0000256" key="2">
    <source>
        <dbReference type="ARBA" id="ARBA00001964"/>
    </source>
</evidence>
<dbReference type="InterPro" id="IPR012001">
    <property type="entry name" value="Thiamin_PyroP_enz_TPP-bd_dom"/>
</dbReference>
<dbReference type="OrthoDB" id="4494979at2"/>
<reference evidence="16 17" key="1">
    <citation type="submission" date="2017-12" db="EMBL/GenBank/DDBJ databases">
        <title>Genomic analysis of Paracoccus sp. CBA4604.</title>
        <authorList>
            <person name="Roh S.W."/>
            <person name="Kim J.Y."/>
            <person name="Kim J.S."/>
        </authorList>
    </citation>
    <scope>NUCLEOTIDE SEQUENCE [LARGE SCALE GENOMIC DNA]</scope>
    <source>
        <strain evidence="16 17">CBA4604</strain>
        <plasmid evidence="17">pcba4604-01</plasmid>
    </source>
</reference>
<dbReference type="Pfam" id="PF02776">
    <property type="entry name" value="TPP_enzyme_N"/>
    <property type="match status" value="1"/>
</dbReference>
<evidence type="ECO:0000256" key="9">
    <source>
        <dbReference type="ARBA" id="ARBA00023315"/>
    </source>
</evidence>
<keyword evidence="16" id="KW-0614">Plasmid</keyword>
<dbReference type="KEGG" id="paru:CYR75_15465"/>
<comment type="similarity">
    <text evidence="3 12">Belongs to the TPP enzyme family.</text>
</comment>
<evidence type="ECO:0000259" key="15">
    <source>
        <dbReference type="Pfam" id="PF02776"/>
    </source>
</evidence>
<keyword evidence="5 16" id="KW-0808">Transferase</keyword>
<dbReference type="SUPFAM" id="SSF52467">
    <property type="entry name" value="DHS-like NAD/FAD-binding domain"/>
    <property type="match status" value="1"/>
</dbReference>
<dbReference type="CDD" id="cd07035">
    <property type="entry name" value="TPP_PYR_POX_like"/>
    <property type="match status" value="1"/>
</dbReference>
<evidence type="ECO:0000256" key="10">
    <source>
        <dbReference type="ARBA" id="ARBA00074574"/>
    </source>
</evidence>
<evidence type="ECO:0000313" key="16">
    <source>
        <dbReference type="EMBL" id="AUM75816.1"/>
    </source>
</evidence>
<dbReference type="GO" id="GO:0019529">
    <property type="term" value="P:taurine catabolic process"/>
    <property type="evidence" value="ECO:0007669"/>
    <property type="project" value="UniProtKB-UniRule"/>
</dbReference>
<keyword evidence="9" id="KW-0012">Acyltransferase</keyword>
<evidence type="ECO:0000256" key="3">
    <source>
        <dbReference type="ARBA" id="ARBA00007812"/>
    </source>
</evidence>
<evidence type="ECO:0000259" key="13">
    <source>
        <dbReference type="Pfam" id="PF00205"/>
    </source>
</evidence>
<geneLocation type="plasmid" evidence="17">
    <name>pcba4604-01</name>
</geneLocation>
<keyword evidence="8 12" id="KW-0786">Thiamine pyrophosphate</keyword>
<evidence type="ECO:0000256" key="4">
    <source>
        <dbReference type="ARBA" id="ARBA00012971"/>
    </source>
</evidence>
<dbReference type="InterPro" id="IPR029035">
    <property type="entry name" value="DHS-like_NAD/FAD-binding_dom"/>
</dbReference>
<evidence type="ECO:0000256" key="12">
    <source>
        <dbReference type="RuleBase" id="RU362132"/>
    </source>
</evidence>
<feature type="domain" description="Thiamine pyrophosphate enzyme N-terminal TPP-binding" evidence="15">
    <location>
        <begin position="3"/>
        <end position="118"/>
    </location>
</feature>
<dbReference type="GO" id="GO:0030976">
    <property type="term" value="F:thiamine pyrophosphate binding"/>
    <property type="evidence" value="ECO:0007669"/>
    <property type="project" value="InterPro"/>
</dbReference>
<dbReference type="AlphaFoldDB" id="A0A2K9ML45"/>
<dbReference type="InterPro" id="IPR000399">
    <property type="entry name" value="TPP-bd_CS"/>
</dbReference>
<evidence type="ECO:0000256" key="1">
    <source>
        <dbReference type="ARBA" id="ARBA00001946"/>
    </source>
</evidence>
<sequence length="593" mass="64277">MKMTTEEAFVKVLQMHGIEHAFGIIGSAMMPVSDLFPKAGITFWDTAHETNAGMMADGFTRSTGKMSMAIAQNGPGVTGFVTAIKTAYWNHTPLLLVTPQAGNRTIGQGGFQEMEQMRLFADAVAYQEEVRDPNRIPEVLNRVIMQAWRNSAPAQINIPRDYWTQVIDVELPQIVAFERPAGGEQAVANAAKLLSEAKFPVILSGAGVVLGGAIPDLVKLAERLDAPVASNYQHNDSFPGSHPLAVGPLGYNGSKAAMELIAKADVVLALGTRLNPFSTLPGYGIDYWPKDAKIIQVDINADRIGLTKKVTVGIQGDAGKVARAILAQLDSHAGDAGRQDRRDLLSTTKSRWAQELSSLDHEQDDPGTEWNAEARERDSELMSPRQAWRAIMQAVPADAIVSSDIGNNCAIGNAYPTFEQGRKYLAPGLFGPCGYGFPSILGAKIGNPDTPVIGFAGDGAFGISMNEMTACGREDWPAITMVIFRNYQWGAEKRNTTLWYDNNFVGTELDRDTSYAGIAKACGLEGVVVRSAEELTHELHDAVERQMKEGKTTFIEVLLNQELGEPFRRDAMKAPVEVAGIDAADMRPQQGAV</sequence>
<dbReference type="EC" id="2.3.3.15" evidence="4 11"/>
<evidence type="ECO:0000259" key="14">
    <source>
        <dbReference type="Pfam" id="PF02775"/>
    </source>
</evidence>
<accession>A0A2K9ML45</accession>
<dbReference type="RefSeq" id="WP_101501153.1">
    <property type="nucleotide sequence ID" value="NZ_CP025584.1"/>
</dbReference>
<proteinExistence type="inferred from homology"/>
<dbReference type="NCBIfam" id="TIGR03457">
    <property type="entry name" value="sulphoacet_xsc"/>
    <property type="match status" value="1"/>
</dbReference>
<evidence type="ECO:0000256" key="8">
    <source>
        <dbReference type="ARBA" id="ARBA00023052"/>
    </source>
</evidence>
<dbReference type="InterPro" id="IPR029061">
    <property type="entry name" value="THDP-binding"/>
</dbReference>
<dbReference type="InterPro" id="IPR012000">
    <property type="entry name" value="Thiamin_PyroP_enz_cen_dom"/>
</dbReference>
<dbReference type="GO" id="GO:0050660">
    <property type="term" value="F:flavin adenine dinucleotide binding"/>
    <property type="evidence" value="ECO:0007669"/>
    <property type="project" value="TreeGrafter"/>
</dbReference>
<dbReference type="InterPro" id="IPR045229">
    <property type="entry name" value="TPP_enz"/>
</dbReference>
<gene>
    <name evidence="16" type="primary">xsc</name>
    <name evidence="16" type="ORF">CYR75_15465</name>
</gene>
<dbReference type="PANTHER" id="PTHR18968">
    <property type="entry name" value="THIAMINE PYROPHOSPHATE ENZYMES"/>
    <property type="match status" value="1"/>
</dbReference>
<dbReference type="GO" id="GO:0000287">
    <property type="term" value="F:magnesium ion binding"/>
    <property type="evidence" value="ECO:0007669"/>
    <property type="project" value="InterPro"/>
</dbReference>
<name>A0A2K9ML45_9RHOB</name>
<dbReference type="PROSITE" id="PS00187">
    <property type="entry name" value="TPP_ENZYMES"/>
    <property type="match status" value="1"/>
</dbReference>
<dbReference type="GO" id="GO:0003984">
    <property type="term" value="F:acetolactate synthase activity"/>
    <property type="evidence" value="ECO:0007669"/>
    <property type="project" value="TreeGrafter"/>
</dbReference>
<dbReference type="FunFam" id="3.40.50.970:FF:000107">
    <property type="entry name" value="Sulfoacetaldehyde acetyltransferase Xsc"/>
    <property type="match status" value="1"/>
</dbReference>
<dbReference type="Gene3D" id="3.40.50.1220">
    <property type="entry name" value="TPP-binding domain"/>
    <property type="match status" value="1"/>
</dbReference>
<keyword evidence="7" id="KW-0460">Magnesium</keyword>
<evidence type="ECO:0000256" key="7">
    <source>
        <dbReference type="ARBA" id="ARBA00022842"/>
    </source>
</evidence>
<feature type="domain" description="Thiamine pyrophosphate enzyme TPP-binding" evidence="14">
    <location>
        <begin position="404"/>
        <end position="557"/>
    </location>
</feature>
<dbReference type="InterPro" id="IPR017820">
    <property type="entry name" value="Sulphoacetald_Actrfrase"/>
</dbReference>